<gene>
    <name evidence="1" type="ORF">H8K26_16900</name>
</gene>
<keyword evidence="2" id="KW-1185">Reference proteome</keyword>
<sequence>MAKQRRTFDANFKLQAVRMIHDQGLSVSQVCKDMKFSETAVRCWLTQVRAE</sequence>
<dbReference type="SUPFAM" id="SSF46689">
    <property type="entry name" value="Homeodomain-like"/>
    <property type="match status" value="1"/>
</dbReference>
<dbReference type="InterPro" id="IPR002514">
    <property type="entry name" value="Transposase_8"/>
</dbReference>
<dbReference type="EMBL" id="JACOFT010000007">
    <property type="protein sequence ID" value="MBC3813122.1"/>
    <property type="molecule type" value="Genomic_DNA"/>
</dbReference>
<protein>
    <submittedName>
        <fullName evidence="1">Transposase</fullName>
    </submittedName>
</protein>
<name>A0ABR6XJQ0_9BURK</name>
<dbReference type="InterPro" id="IPR009057">
    <property type="entry name" value="Homeodomain-like_sf"/>
</dbReference>
<dbReference type="InterPro" id="IPR036388">
    <property type="entry name" value="WH-like_DNA-bd_sf"/>
</dbReference>
<dbReference type="Gene3D" id="1.10.10.10">
    <property type="entry name" value="Winged helix-like DNA-binding domain superfamily/Winged helix DNA-binding domain"/>
    <property type="match status" value="1"/>
</dbReference>
<dbReference type="RefSeq" id="WP_190481117.1">
    <property type="nucleotide sequence ID" value="NZ_JACOFT010000007.1"/>
</dbReference>
<reference evidence="1 2" key="1">
    <citation type="submission" date="2020-08" db="EMBL/GenBank/DDBJ databases">
        <title>Novel species isolated from subtropical streams in China.</title>
        <authorList>
            <person name="Lu H."/>
        </authorList>
    </citation>
    <scope>NUCLEOTIDE SEQUENCE [LARGE SCALE GENOMIC DNA]</scope>
    <source>
        <strain evidence="1 2">CCTCC AB 2015119</strain>
    </source>
</reference>
<dbReference type="Proteomes" id="UP000637632">
    <property type="component" value="Unassembled WGS sequence"/>
</dbReference>
<evidence type="ECO:0000313" key="2">
    <source>
        <dbReference type="Proteomes" id="UP000637632"/>
    </source>
</evidence>
<comment type="caution">
    <text evidence="1">The sequence shown here is derived from an EMBL/GenBank/DDBJ whole genome shotgun (WGS) entry which is preliminary data.</text>
</comment>
<dbReference type="Pfam" id="PF01527">
    <property type="entry name" value="HTH_Tnp_1"/>
    <property type="match status" value="1"/>
</dbReference>
<evidence type="ECO:0000313" key="1">
    <source>
        <dbReference type="EMBL" id="MBC3813122.1"/>
    </source>
</evidence>
<organism evidence="1 2">
    <name type="scientific">Undibacterium aquatile</name>
    <dbReference type="NCBI Taxonomy" id="1537398"/>
    <lineage>
        <taxon>Bacteria</taxon>
        <taxon>Pseudomonadati</taxon>
        <taxon>Pseudomonadota</taxon>
        <taxon>Betaproteobacteria</taxon>
        <taxon>Burkholderiales</taxon>
        <taxon>Oxalobacteraceae</taxon>
        <taxon>Undibacterium</taxon>
    </lineage>
</organism>
<proteinExistence type="predicted"/>
<accession>A0ABR6XJQ0</accession>